<dbReference type="PROSITE" id="PS51095">
    <property type="entry name" value="PTS_EIIA_TYPE_3"/>
    <property type="match status" value="1"/>
</dbReference>
<dbReference type="AlphaFoldDB" id="A0A0M3DGV9"/>
<evidence type="ECO:0000313" key="8">
    <source>
        <dbReference type="EMBL" id="KKY00699.1"/>
    </source>
</evidence>
<protein>
    <recommendedName>
        <fullName evidence="10">PTS cellobiose transporter subunit IIA</fullName>
    </recommendedName>
</protein>
<keyword evidence="6" id="KW-0479">Metal-binding</keyword>
<keyword evidence="4" id="KW-0598">Phosphotransferase system</keyword>
<feature type="binding site" evidence="6">
    <location>
        <position position="80"/>
    </location>
    <ligand>
        <name>Mg(2+)</name>
        <dbReference type="ChEBI" id="CHEBI:18420"/>
        <note>ligand shared between all trimeric partners</note>
    </ligand>
</feature>
<dbReference type="InterPro" id="IPR036542">
    <property type="entry name" value="PTS_IIA_lac/cel_sf"/>
</dbReference>
<evidence type="ECO:0000256" key="1">
    <source>
        <dbReference type="ARBA" id="ARBA00022448"/>
    </source>
</evidence>
<dbReference type="RefSeq" id="WP_021431142.1">
    <property type="nucleotide sequence ID" value="NZ_JBCLWQ010000002.1"/>
</dbReference>
<dbReference type="PANTHER" id="PTHR34382:SF7">
    <property type="entry name" value="PTS SYSTEM N,N'-DIACETYLCHITOBIOSE-SPECIFIC EIIA COMPONENT"/>
    <property type="match status" value="1"/>
</dbReference>
<dbReference type="GO" id="GO:0009401">
    <property type="term" value="P:phosphoenolpyruvate-dependent sugar phosphotransferase system"/>
    <property type="evidence" value="ECO:0007669"/>
    <property type="project" value="UniProtKB-KW"/>
</dbReference>
<dbReference type="GO" id="GO:0046872">
    <property type="term" value="F:metal ion binding"/>
    <property type="evidence" value="ECO:0007669"/>
    <property type="project" value="UniProtKB-KW"/>
</dbReference>
<dbReference type="PANTHER" id="PTHR34382">
    <property type="entry name" value="PTS SYSTEM N,N'-DIACETYLCHITOBIOSE-SPECIFIC EIIA COMPONENT"/>
    <property type="match status" value="1"/>
</dbReference>
<keyword evidence="6" id="KW-0460">Magnesium</keyword>
<dbReference type="Proteomes" id="UP000034407">
    <property type="component" value="Unassembled WGS sequence"/>
</dbReference>
<evidence type="ECO:0000256" key="6">
    <source>
        <dbReference type="PIRSR" id="PIRSR000699-2"/>
    </source>
</evidence>
<dbReference type="Gene3D" id="1.20.58.80">
    <property type="entry name" value="Phosphotransferase system, lactose/cellobiose-type IIA subunit"/>
    <property type="match status" value="1"/>
</dbReference>
<evidence type="ECO:0000313" key="9">
    <source>
        <dbReference type="Proteomes" id="UP000034407"/>
    </source>
</evidence>
<evidence type="ECO:0000256" key="3">
    <source>
        <dbReference type="ARBA" id="ARBA00022679"/>
    </source>
</evidence>
<name>A0A0M3DGV9_9FIRM</name>
<organism evidence="8 9">
    <name type="scientific">Paraclostridium benzoelyticum</name>
    <dbReference type="NCBI Taxonomy" id="1629550"/>
    <lineage>
        <taxon>Bacteria</taxon>
        <taxon>Bacillati</taxon>
        <taxon>Bacillota</taxon>
        <taxon>Clostridia</taxon>
        <taxon>Peptostreptococcales</taxon>
        <taxon>Peptostreptococcaceae</taxon>
        <taxon>Paraclostridium</taxon>
    </lineage>
</organism>
<dbReference type="Pfam" id="PF02255">
    <property type="entry name" value="PTS_IIA"/>
    <property type="match status" value="1"/>
</dbReference>
<comment type="caution">
    <text evidence="8">The sequence shown here is derived from an EMBL/GenBank/DDBJ whole genome shotgun (WGS) entry which is preliminary data.</text>
</comment>
<reference evidence="8 9" key="1">
    <citation type="submission" date="2015-04" db="EMBL/GenBank/DDBJ databases">
        <title>Microcin producing Clostridium sp. JC272T.</title>
        <authorList>
            <person name="Jyothsna T."/>
            <person name="Sasikala C."/>
            <person name="Ramana C."/>
        </authorList>
    </citation>
    <scope>NUCLEOTIDE SEQUENCE [LARGE SCALE GENOMIC DNA]</scope>
    <source>
        <strain evidence="8 9">JC272</strain>
    </source>
</reference>
<comment type="cofactor">
    <cofactor evidence="6">
        <name>Mg(2+)</name>
        <dbReference type="ChEBI" id="CHEBI:18420"/>
    </cofactor>
    <text evidence="6">Binds 1 Mg(2+) ion per trimer.</text>
</comment>
<proteinExistence type="predicted"/>
<gene>
    <name evidence="8" type="ORF">VN21_12650</name>
</gene>
<dbReference type="GO" id="GO:0016740">
    <property type="term" value="F:transferase activity"/>
    <property type="evidence" value="ECO:0007669"/>
    <property type="project" value="UniProtKB-KW"/>
</dbReference>
<feature type="modified residue" description="Phosphohistidine; by HPr" evidence="7">
    <location>
        <position position="77"/>
    </location>
</feature>
<dbReference type="EMBL" id="LBBT01000251">
    <property type="protein sequence ID" value="KKY00699.1"/>
    <property type="molecule type" value="Genomic_DNA"/>
</dbReference>
<feature type="active site" description="Tele-phosphohistidine intermediate" evidence="5">
    <location>
        <position position="77"/>
    </location>
</feature>
<accession>A0A0M3DGV9</accession>
<keyword evidence="9" id="KW-1185">Reference proteome</keyword>
<evidence type="ECO:0008006" key="10">
    <source>
        <dbReference type="Google" id="ProtNLM"/>
    </source>
</evidence>
<keyword evidence="2" id="KW-0762">Sugar transport</keyword>
<keyword evidence="1" id="KW-0813">Transport</keyword>
<dbReference type="SUPFAM" id="SSF46973">
    <property type="entry name" value="Enzyme IIa from lactose specific PTS, IIa-lac"/>
    <property type="match status" value="1"/>
</dbReference>
<evidence type="ECO:0000256" key="5">
    <source>
        <dbReference type="PIRSR" id="PIRSR000699-1"/>
    </source>
</evidence>
<dbReference type="OrthoDB" id="389577at2"/>
<evidence type="ECO:0000256" key="7">
    <source>
        <dbReference type="PROSITE-ProRule" id="PRU00418"/>
    </source>
</evidence>
<dbReference type="PIRSF" id="PIRSF000699">
    <property type="entry name" value="PTS_IILac_III"/>
    <property type="match status" value="1"/>
</dbReference>
<sequence>MNEKIFEISFGIIGHAGDAKSTAYEALGEAKLGNFEKARELLKEANETLTKAHRFQTELIQAEASGEKTEMGVVLVHSQDHLMTTMNFLQLAKEFVDMYEFIYSKLEK</sequence>
<dbReference type="CDD" id="cd00215">
    <property type="entry name" value="PTS_IIA_lac"/>
    <property type="match status" value="1"/>
</dbReference>
<dbReference type="PATRIC" id="fig|1629550.3.peg.1974"/>
<keyword evidence="3" id="KW-0808">Transferase</keyword>
<dbReference type="InterPro" id="IPR003188">
    <property type="entry name" value="PTS_IIA_lac/cel"/>
</dbReference>
<evidence type="ECO:0000256" key="4">
    <source>
        <dbReference type="ARBA" id="ARBA00022683"/>
    </source>
</evidence>
<evidence type="ECO:0000256" key="2">
    <source>
        <dbReference type="ARBA" id="ARBA00022597"/>
    </source>
</evidence>